<dbReference type="GO" id="GO:0006298">
    <property type="term" value="P:mismatch repair"/>
    <property type="evidence" value="ECO:0007669"/>
    <property type="project" value="TreeGrafter"/>
</dbReference>
<dbReference type="Proteomes" id="UP000887577">
    <property type="component" value="Unplaced"/>
</dbReference>
<keyword evidence="4" id="KW-0540">Nuclease</keyword>
<dbReference type="GO" id="GO:0005634">
    <property type="term" value="C:nucleus"/>
    <property type="evidence" value="ECO:0007669"/>
    <property type="project" value="UniProtKB-SubCell"/>
</dbReference>
<dbReference type="SUPFAM" id="SSF47807">
    <property type="entry name" value="5' to 3' exonuclease, C-terminal subdomain"/>
    <property type="match status" value="1"/>
</dbReference>
<keyword evidence="3 4" id="KW-0539">Nucleus</keyword>
<evidence type="ECO:0000313" key="8">
    <source>
        <dbReference type="WBParaSite" id="PSU_v2.g4096.t1"/>
    </source>
</evidence>
<dbReference type="InterPro" id="IPR006086">
    <property type="entry name" value="XPG-I_dom"/>
</dbReference>
<dbReference type="PRINTS" id="PR00853">
    <property type="entry name" value="XPGRADSUPER"/>
</dbReference>
<keyword evidence="4" id="KW-0460">Magnesium</keyword>
<dbReference type="SUPFAM" id="SSF88723">
    <property type="entry name" value="PIN domain-like"/>
    <property type="match status" value="1"/>
</dbReference>
<feature type="compositionally biased region" description="Polar residues" evidence="5">
    <location>
        <begin position="345"/>
        <end position="355"/>
    </location>
</feature>
<dbReference type="SMART" id="SM00484">
    <property type="entry name" value="XPGI"/>
    <property type="match status" value="1"/>
</dbReference>
<proteinExistence type="inferred from homology"/>
<keyword evidence="4" id="KW-0269">Exonuclease</keyword>
<evidence type="ECO:0000313" key="7">
    <source>
        <dbReference type="Proteomes" id="UP000887577"/>
    </source>
</evidence>
<comment type="subcellular location">
    <subcellularLocation>
        <location evidence="4">Nucleus</location>
    </subcellularLocation>
</comment>
<dbReference type="GO" id="GO:0003677">
    <property type="term" value="F:DNA binding"/>
    <property type="evidence" value="ECO:0007669"/>
    <property type="project" value="UniProtKB-UniRule"/>
</dbReference>
<dbReference type="GO" id="GO:0006310">
    <property type="term" value="P:DNA recombination"/>
    <property type="evidence" value="ECO:0007669"/>
    <property type="project" value="TreeGrafter"/>
</dbReference>
<keyword evidence="2 4" id="KW-0234">DNA repair</keyword>
<comment type="similarity">
    <text evidence="4">Belongs to the XPG/RAD2 endonuclease family. EXO1 subfamily.</text>
</comment>
<keyword evidence="4" id="KW-0267">Excision nuclease</keyword>
<dbReference type="CDD" id="cd09857">
    <property type="entry name" value="PIN_EXO1"/>
    <property type="match status" value="1"/>
</dbReference>
<evidence type="ECO:0000256" key="4">
    <source>
        <dbReference type="RuleBase" id="RU910737"/>
    </source>
</evidence>
<protein>
    <recommendedName>
        <fullName evidence="4">Exonuclease 1</fullName>
        <ecNumber evidence="4">3.1.-.-</ecNumber>
    </recommendedName>
</protein>
<dbReference type="GO" id="GO:0017108">
    <property type="term" value="F:5'-flap endonuclease activity"/>
    <property type="evidence" value="ECO:0007669"/>
    <property type="project" value="TreeGrafter"/>
</dbReference>
<evidence type="ECO:0000256" key="2">
    <source>
        <dbReference type="ARBA" id="ARBA00023204"/>
    </source>
</evidence>
<dbReference type="Gene3D" id="3.40.50.1010">
    <property type="entry name" value="5'-nuclease"/>
    <property type="match status" value="1"/>
</dbReference>
<keyword evidence="7" id="KW-1185">Reference proteome</keyword>
<evidence type="ECO:0000256" key="1">
    <source>
        <dbReference type="ARBA" id="ARBA00022763"/>
    </source>
</evidence>
<keyword evidence="4" id="KW-0228">DNA excision</keyword>
<accession>A0A914YVT6</accession>
<dbReference type="InterPro" id="IPR036279">
    <property type="entry name" value="5-3_exonuclease_C_sf"/>
</dbReference>
<sequence length="477" mass="53809">MVRFWTISDQYINFIRRYIDLLLDQDCHVILVFDGQPLPAKKNVNDQRILNRIRNRQLGRISLENGDHAQAFKHFQSATGITDDIVEHAIEEFRTIPNVDIIVAPYEADAQLAYLIKCGIADAIVTEDSDLIPFGCETVIFKLNIDSTCVIYEKKLLYKCMNRGSPSKFSFDVFRRICIMAGCDYFPDGFPKVGLSKAAEVFARSLYSSDFSQIVTLLKKVPRYLSLKNVKVTDRMIQAFIEAEYTFLHQLVFDPITRSHVPLFDYSSQIPRDVEKFLKYKAEPFWFAGKPLSAENALRRAIGNSDLKAVDKFSMNNPPTWSIYHPECLKNLQKREPSVQPIDSGYTSNNSQSLSYEDGVVPATPEDPFRDSPVPEELELTLKMCEARKLSTPSAGFQKVSVSSSPSNPSDGFQKVSVSSTPSTPSAGFQKFSIPSTPSARFQKVSISSTPSTPKDITVNRSYFKKTFPTVAFPKKK</sequence>
<keyword evidence="4" id="KW-0378">Hydrolase</keyword>
<evidence type="ECO:0000259" key="6">
    <source>
        <dbReference type="SMART" id="SM00484"/>
    </source>
</evidence>
<organism evidence="7 8">
    <name type="scientific">Panagrolaimus superbus</name>
    <dbReference type="NCBI Taxonomy" id="310955"/>
    <lineage>
        <taxon>Eukaryota</taxon>
        <taxon>Metazoa</taxon>
        <taxon>Ecdysozoa</taxon>
        <taxon>Nematoda</taxon>
        <taxon>Chromadorea</taxon>
        <taxon>Rhabditida</taxon>
        <taxon>Tylenchina</taxon>
        <taxon>Panagrolaimomorpha</taxon>
        <taxon>Panagrolaimoidea</taxon>
        <taxon>Panagrolaimidae</taxon>
        <taxon>Panagrolaimus</taxon>
    </lineage>
</organism>
<comment type="function">
    <text evidence="4">5'-&gt;3' double-stranded DNA exonuclease which may also possess a cryptic 3'-&gt;5' double-stranded DNA exonuclease activity. Functions in DNA mismatch repair.</text>
</comment>
<dbReference type="GO" id="GO:0035312">
    <property type="term" value="F:5'-3' DNA exonuclease activity"/>
    <property type="evidence" value="ECO:0007669"/>
    <property type="project" value="UniProtKB-UniRule"/>
</dbReference>
<dbReference type="InterPro" id="IPR044752">
    <property type="entry name" value="PIN-like_EXO1"/>
</dbReference>
<evidence type="ECO:0000256" key="5">
    <source>
        <dbReference type="SAM" id="MobiDB-lite"/>
    </source>
</evidence>
<dbReference type="GO" id="GO:0046872">
    <property type="term" value="F:metal ion binding"/>
    <property type="evidence" value="ECO:0007669"/>
    <property type="project" value="UniProtKB-UniRule"/>
</dbReference>
<evidence type="ECO:0000256" key="3">
    <source>
        <dbReference type="ARBA" id="ARBA00023242"/>
    </source>
</evidence>
<dbReference type="Gene3D" id="1.10.150.20">
    <property type="entry name" value="5' to 3' exonuclease, C-terminal subdomain"/>
    <property type="match status" value="1"/>
</dbReference>
<dbReference type="InterPro" id="IPR006084">
    <property type="entry name" value="XPG/Rad2"/>
</dbReference>
<keyword evidence="4" id="KW-0479">Metal-binding</keyword>
<dbReference type="AlphaFoldDB" id="A0A914YVT6"/>
<dbReference type="InterPro" id="IPR029060">
    <property type="entry name" value="PIN-like_dom_sf"/>
</dbReference>
<dbReference type="EC" id="3.1.-.-" evidence="4"/>
<feature type="domain" description="XPG-I" evidence="6">
    <location>
        <begin position="95"/>
        <end position="163"/>
    </location>
</feature>
<feature type="region of interest" description="Disordered" evidence="5">
    <location>
        <begin position="396"/>
        <end position="434"/>
    </location>
</feature>
<keyword evidence="4" id="KW-0238">DNA-binding</keyword>
<feature type="region of interest" description="Disordered" evidence="5">
    <location>
        <begin position="336"/>
        <end position="373"/>
    </location>
</feature>
<dbReference type="WBParaSite" id="PSU_v2.g4096.t1">
    <property type="protein sequence ID" value="PSU_v2.g4096.t1"/>
    <property type="gene ID" value="PSU_v2.g4096"/>
</dbReference>
<keyword evidence="1 4" id="KW-0227">DNA damage</keyword>
<feature type="compositionally biased region" description="Low complexity" evidence="5">
    <location>
        <begin position="400"/>
        <end position="426"/>
    </location>
</feature>
<dbReference type="Pfam" id="PF00867">
    <property type="entry name" value="XPG_I"/>
    <property type="match status" value="1"/>
</dbReference>
<dbReference type="PANTHER" id="PTHR11081">
    <property type="entry name" value="FLAP ENDONUCLEASE FAMILY MEMBER"/>
    <property type="match status" value="1"/>
</dbReference>
<comment type="cofactor">
    <cofactor evidence="4">
        <name>Mg(2+)</name>
        <dbReference type="ChEBI" id="CHEBI:18420"/>
    </cofactor>
    <text evidence="4">Binds 2 magnesium ions per subunit. They probably participate in the reaction catalyzed by the enzyme. May bind an additional third magnesium ion after substrate binding.</text>
</comment>
<reference evidence="8" key="1">
    <citation type="submission" date="2022-11" db="UniProtKB">
        <authorList>
            <consortium name="WormBaseParasite"/>
        </authorList>
    </citation>
    <scope>IDENTIFICATION</scope>
</reference>
<name>A0A914YVT6_9BILA</name>
<dbReference type="PANTHER" id="PTHR11081:SF8">
    <property type="entry name" value="EXONUCLEASE 1"/>
    <property type="match status" value="1"/>
</dbReference>